<dbReference type="InterPro" id="IPR024079">
    <property type="entry name" value="MetalloPept_cat_dom_sf"/>
</dbReference>
<keyword evidence="5" id="KW-0472">Membrane</keyword>
<dbReference type="EMBL" id="JADWDJ010000006">
    <property type="protein sequence ID" value="KAG5280395.1"/>
    <property type="molecule type" value="Genomic_DNA"/>
</dbReference>
<dbReference type="Pfam" id="PF01562">
    <property type="entry name" value="Pep_M12B_propep"/>
    <property type="match status" value="1"/>
</dbReference>
<keyword evidence="1 2" id="KW-1015">Disulfide bond</keyword>
<feature type="domain" description="Peptidase M12B" evidence="7">
    <location>
        <begin position="265"/>
        <end position="461"/>
    </location>
</feature>
<dbReference type="FunFam" id="3.40.390.10:FF:000002">
    <property type="entry name" value="Disintegrin and metalloproteinase domain-containing protein 22"/>
    <property type="match status" value="1"/>
</dbReference>
<feature type="transmembrane region" description="Helical" evidence="5">
    <location>
        <begin position="758"/>
        <end position="780"/>
    </location>
</feature>
<dbReference type="Pfam" id="PF00200">
    <property type="entry name" value="Disintegrin"/>
    <property type="match status" value="1"/>
</dbReference>
<dbReference type="Gene3D" id="3.40.390.10">
    <property type="entry name" value="Collagenase (Catalytic Domain)"/>
    <property type="match status" value="1"/>
</dbReference>
<dbReference type="Gene3D" id="4.10.70.10">
    <property type="entry name" value="Disintegrin domain"/>
    <property type="match status" value="1"/>
</dbReference>
<dbReference type="GO" id="GO:0006508">
    <property type="term" value="P:proteolysis"/>
    <property type="evidence" value="ECO:0007669"/>
    <property type="project" value="InterPro"/>
</dbReference>
<dbReference type="SUPFAM" id="SSF57552">
    <property type="entry name" value="Blood coagulation inhibitor (disintegrin)"/>
    <property type="match status" value="1"/>
</dbReference>
<reference evidence="8" key="1">
    <citation type="submission" date="2020-10" db="EMBL/GenBank/DDBJ databases">
        <title>Chromosome-scale genome assembly of the Allis shad, Alosa alosa.</title>
        <authorList>
            <person name="Margot Z."/>
            <person name="Christophe K."/>
            <person name="Cabau C."/>
            <person name="Louis A."/>
            <person name="Berthelot C."/>
            <person name="Parey E."/>
            <person name="Roest Crollius H."/>
            <person name="Montfort J."/>
            <person name="Robinson-Rechavi M."/>
            <person name="Bucao C."/>
            <person name="Bouchez O."/>
            <person name="Gislard M."/>
            <person name="Lluch J."/>
            <person name="Milhes M."/>
            <person name="Lampietro C."/>
            <person name="Lopez Roques C."/>
            <person name="Donnadieu C."/>
            <person name="Braasch I."/>
            <person name="Desvignes T."/>
            <person name="Postlethwait J."/>
            <person name="Bobe J."/>
            <person name="Guiguen Y."/>
        </authorList>
    </citation>
    <scope>NUCLEOTIDE SEQUENCE</scope>
    <source>
        <strain evidence="8">M-15738</strain>
        <tissue evidence="8">Blood</tissue>
    </source>
</reference>
<gene>
    <name evidence="8" type="ORF">AALO_G00088640</name>
</gene>
<dbReference type="InterPro" id="IPR018358">
    <property type="entry name" value="Disintegrin_CS"/>
</dbReference>
<dbReference type="InterPro" id="IPR006586">
    <property type="entry name" value="ADAM_Cys-rich"/>
</dbReference>
<feature type="domain" description="Disintegrin" evidence="6">
    <location>
        <begin position="469"/>
        <end position="555"/>
    </location>
</feature>
<dbReference type="PRINTS" id="PR00289">
    <property type="entry name" value="DISINTEGRIN"/>
</dbReference>
<dbReference type="GO" id="GO:0005886">
    <property type="term" value="C:plasma membrane"/>
    <property type="evidence" value="ECO:0007669"/>
    <property type="project" value="TreeGrafter"/>
</dbReference>
<evidence type="ECO:0000256" key="5">
    <source>
        <dbReference type="SAM" id="Phobius"/>
    </source>
</evidence>
<dbReference type="InterPro" id="IPR002870">
    <property type="entry name" value="Peptidase_M12B_N"/>
</dbReference>
<accession>A0AAV6GZV7</accession>
<comment type="caution">
    <text evidence="8">The sequence shown here is derived from an EMBL/GenBank/DDBJ whole genome shotgun (WGS) entry which is preliminary data.</text>
</comment>
<dbReference type="SUPFAM" id="SSF55486">
    <property type="entry name" value="Metalloproteases ('zincins'), catalytic domain"/>
    <property type="match status" value="1"/>
</dbReference>
<dbReference type="SMART" id="SM00608">
    <property type="entry name" value="ACR"/>
    <property type="match status" value="1"/>
</dbReference>
<feature type="binding site" evidence="3">
    <location>
        <position position="413"/>
    </location>
    <ligand>
        <name>Zn(2+)</name>
        <dbReference type="ChEBI" id="CHEBI:29105"/>
        <note>catalytic</note>
    </ligand>
</feature>
<comment type="caution">
    <text evidence="3">Lacks conserved residue(s) required for the propagation of feature annotation.</text>
</comment>
<protein>
    <recommendedName>
        <fullName evidence="10">Disintegrin and metalloproteinase domain-containing protein 9-like</fullName>
    </recommendedName>
</protein>
<sequence>MATTPSVPVLLVHMQFSVNLPDLATVLASAMHHPGKPRPLLPVPHLGNTKPCHWTDARDREMAALLYLYLICVLGTEIKGLLEAQSSKSQEHTVVIPKLLQERVKRHEHREKHLPEERHSERLVYSLRIGDRDRTLLLEKNRDFLSADFVEYSHGLRGKVDQRTPMNHVDCHYHGYVEGDEDSLVALSTCAGLRGVIHVDDQSYGLRPVTESGSGEHFLFDLDRAGSEPFVCGVSNTTGHTDPNGPHQPSLSTLLRRKRNLPQTRYVELVLVIDKQRYDFKKQNMTAVREEAVQLANLLDGYYKRLNVRVVLVGLWVFEQGNPFSVDGTAGDVLGRFVTWRRTVLLPTKRHDVGQLIVGRGTPYPNGVLGMAFVGTVCSVHNAGGINVFRDSNTAGFSTVLAHELGHNLGMGHDSTGCSCDGTSSCIMAAAAGGAAQFSDCSGDDFERLVLGGGVCLMNQPPPSDVVSVAVCGNGVLEKGEECDCGTPEECKSRCCDALTCRLTSGSVCAEGACCQDCQYKVAGSQCRRSENQCDLPEFCNGSYAFCPGNFYLMDGLHCDNARAFCYEGRCQTYDYQCKHLFGPEATKADDRCFSHVNTRGNEFGNCGFSGSKLTPCAVQNVMCGKIQCTGFDSNNPPKGVIISIETLDKGVVCKNAHHNLGTDVLDPAYVNQGSVCAPGKACLSFKCVNDSALIQDTTCTARRHFLRNGYDITQVCNNKGHCHCNDGWAPPRCDRGGRGGSVDSGPAQIDHSLRNGLLIFFLLVVPLLVLLVLALLYVFRRDTLEPCLRRVHSKPNRPNDAPSQANGNPQRSTSPQAPTQLAPTNPQPFPPYVSESAVSYDPWQSGEDAGSAAAPPPRQQGPGAPHPSPQTPIVTSPPPPRPIPPKHL</sequence>
<feature type="compositionally biased region" description="Polar residues" evidence="4">
    <location>
        <begin position="802"/>
        <end position="825"/>
    </location>
</feature>
<evidence type="ECO:0000256" key="2">
    <source>
        <dbReference type="PROSITE-ProRule" id="PRU00068"/>
    </source>
</evidence>
<proteinExistence type="predicted"/>
<dbReference type="InterPro" id="IPR034027">
    <property type="entry name" value="Reprolysin_adamalysin"/>
</dbReference>
<dbReference type="Pfam" id="PF08516">
    <property type="entry name" value="ADAM_CR"/>
    <property type="match status" value="1"/>
</dbReference>
<evidence type="ECO:0008006" key="10">
    <source>
        <dbReference type="Google" id="ProtNLM"/>
    </source>
</evidence>
<dbReference type="GO" id="GO:0004222">
    <property type="term" value="F:metalloendopeptidase activity"/>
    <property type="evidence" value="ECO:0007669"/>
    <property type="project" value="InterPro"/>
</dbReference>
<keyword evidence="5" id="KW-0812">Transmembrane</keyword>
<dbReference type="InterPro" id="IPR001590">
    <property type="entry name" value="Peptidase_M12B"/>
</dbReference>
<feature type="binding site" evidence="3">
    <location>
        <position position="403"/>
    </location>
    <ligand>
        <name>Zn(2+)</name>
        <dbReference type="ChEBI" id="CHEBI:29105"/>
        <note>catalytic</note>
    </ligand>
</feature>
<keyword evidence="3" id="KW-0862">Zinc</keyword>
<dbReference type="GO" id="GO:0046872">
    <property type="term" value="F:metal ion binding"/>
    <property type="evidence" value="ECO:0007669"/>
    <property type="project" value="UniProtKB-KW"/>
</dbReference>
<dbReference type="PROSITE" id="PS00427">
    <property type="entry name" value="DISINTEGRIN_1"/>
    <property type="match status" value="1"/>
</dbReference>
<dbReference type="Pfam" id="PF01421">
    <property type="entry name" value="Reprolysin"/>
    <property type="match status" value="1"/>
</dbReference>
<name>A0AAV6GZV7_9TELE</name>
<dbReference type="FunFam" id="4.10.70.10:FF:000001">
    <property type="entry name" value="Disintegrin and metalloproteinase domain-containing protein 22"/>
    <property type="match status" value="1"/>
</dbReference>
<evidence type="ECO:0000256" key="1">
    <source>
        <dbReference type="ARBA" id="ARBA00023157"/>
    </source>
</evidence>
<feature type="region of interest" description="Disordered" evidence="4">
    <location>
        <begin position="791"/>
        <end position="889"/>
    </location>
</feature>
<keyword evidence="5" id="KW-1133">Transmembrane helix</keyword>
<keyword evidence="9" id="KW-1185">Reference proteome</keyword>
<dbReference type="Proteomes" id="UP000823561">
    <property type="component" value="Chromosome 6"/>
</dbReference>
<dbReference type="PROSITE" id="PS50214">
    <property type="entry name" value="DISINTEGRIN_2"/>
    <property type="match status" value="1"/>
</dbReference>
<feature type="active site" evidence="3">
    <location>
        <position position="404"/>
    </location>
</feature>
<evidence type="ECO:0000313" key="8">
    <source>
        <dbReference type="EMBL" id="KAG5280395.1"/>
    </source>
</evidence>
<evidence type="ECO:0000259" key="6">
    <source>
        <dbReference type="PROSITE" id="PS50214"/>
    </source>
</evidence>
<keyword evidence="3" id="KW-0479">Metal-binding</keyword>
<organism evidence="8 9">
    <name type="scientific">Alosa alosa</name>
    <name type="common">allis shad</name>
    <dbReference type="NCBI Taxonomy" id="278164"/>
    <lineage>
        <taxon>Eukaryota</taxon>
        <taxon>Metazoa</taxon>
        <taxon>Chordata</taxon>
        <taxon>Craniata</taxon>
        <taxon>Vertebrata</taxon>
        <taxon>Euteleostomi</taxon>
        <taxon>Actinopterygii</taxon>
        <taxon>Neopterygii</taxon>
        <taxon>Teleostei</taxon>
        <taxon>Clupei</taxon>
        <taxon>Clupeiformes</taxon>
        <taxon>Clupeoidei</taxon>
        <taxon>Clupeidae</taxon>
        <taxon>Alosa</taxon>
    </lineage>
</organism>
<evidence type="ECO:0000313" key="9">
    <source>
        <dbReference type="Proteomes" id="UP000823561"/>
    </source>
</evidence>
<feature type="disulfide bond" evidence="2">
    <location>
        <begin position="527"/>
        <end position="547"/>
    </location>
</feature>
<dbReference type="PANTHER" id="PTHR11905">
    <property type="entry name" value="ADAM A DISINTEGRIN AND METALLOPROTEASE DOMAIN"/>
    <property type="match status" value="1"/>
</dbReference>
<evidence type="ECO:0000259" key="7">
    <source>
        <dbReference type="PROSITE" id="PS50215"/>
    </source>
</evidence>
<feature type="binding site" evidence="3">
    <location>
        <position position="407"/>
    </location>
    <ligand>
        <name>Zn(2+)</name>
        <dbReference type="ChEBI" id="CHEBI:29105"/>
        <note>catalytic</note>
    </ligand>
</feature>
<evidence type="ECO:0000256" key="3">
    <source>
        <dbReference type="PROSITE-ProRule" id="PRU00276"/>
    </source>
</evidence>
<dbReference type="AlphaFoldDB" id="A0AAV6GZV7"/>
<dbReference type="SMART" id="SM00050">
    <property type="entry name" value="DISIN"/>
    <property type="match status" value="1"/>
</dbReference>
<dbReference type="InterPro" id="IPR036436">
    <property type="entry name" value="Disintegrin_dom_sf"/>
</dbReference>
<evidence type="ECO:0000256" key="4">
    <source>
        <dbReference type="SAM" id="MobiDB-lite"/>
    </source>
</evidence>
<dbReference type="CDD" id="cd04269">
    <property type="entry name" value="ZnMc_adamalysin_II_like"/>
    <property type="match status" value="1"/>
</dbReference>
<dbReference type="InterPro" id="IPR001762">
    <property type="entry name" value="Disintegrin_dom"/>
</dbReference>
<dbReference type="PANTHER" id="PTHR11905:SF136">
    <property type="entry name" value="DISINTEGRIN AND METALLOPROTEINASE DOMAIN-CONTAINING PROTEIN 9"/>
    <property type="match status" value="1"/>
</dbReference>
<dbReference type="PROSITE" id="PS50215">
    <property type="entry name" value="ADAM_MEPRO"/>
    <property type="match status" value="1"/>
</dbReference>
<feature type="compositionally biased region" description="Pro residues" evidence="4">
    <location>
        <begin position="855"/>
        <end position="889"/>
    </location>
</feature>